<sequence>MDPLSITASTLTLLDVARKVKESIDKVSRNRLRLQQLIGDVVRGIGDIQEFHRAHQRAQGLEDAQELKEALESVSRELLHVLRRCEKHSTSRIHTRASTFKTKLSAWFNRDDIDVDIMRLKEQVQACHIRFLTFSSARTEQNVLLLLHENQARTHQLDGLVSQMLLRNDNEGVLSLRGVDGSIPGVEMFDYLSEKIRHTLIMVDGFIARPRDWDEDPNQWHIQPFISSIEDEPSSASTLFNTTFFSMLKIMQSLTRDPPTTSSQDLASNLTLLAWGLEALNRNAETTSVISAAARIYSHLFEGSHSDLFLEHLADALDTLSVYSEDTAEALKASGEATIAWTQLYHHSSSYNHARGLSTALGIHSKDLLLASRSEEALEYSRQCLLIARQIPIIPQVGGKLVQWEGSGEAGVVFTSQRIISRTADTAYIEMYALYRYASDLGTNGHYAEAVLTGLEAIGCHQALIQACPESPHVNQWSRGLAILQSEAPSWVSMTLRPSDRPLIAAEVRRRGQNRIRAQRSLALIPSKTS</sequence>
<name>A0ABR3JV88_9AGAR</name>
<feature type="coiled-coil region" evidence="1">
    <location>
        <begin position="57"/>
        <end position="84"/>
    </location>
</feature>
<protein>
    <recommendedName>
        <fullName evidence="4">Fungal N-terminal domain-containing protein</fullName>
    </recommendedName>
</protein>
<organism evidence="2 3">
    <name type="scientific">Hohenbuehelia grisea</name>
    <dbReference type="NCBI Taxonomy" id="104357"/>
    <lineage>
        <taxon>Eukaryota</taxon>
        <taxon>Fungi</taxon>
        <taxon>Dikarya</taxon>
        <taxon>Basidiomycota</taxon>
        <taxon>Agaricomycotina</taxon>
        <taxon>Agaricomycetes</taxon>
        <taxon>Agaricomycetidae</taxon>
        <taxon>Agaricales</taxon>
        <taxon>Pleurotineae</taxon>
        <taxon>Pleurotaceae</taxon>
        <taxon>Hohenbuehelia</taxon>
    </lineage>
</organism>
<dbReference type="EMBL" id="JASNQZ010000002">
    <property type="protein sequence ID" value="KAL0959727.1"/>
    <property type="molecule type" value="Genomic_DNA"/>
</dbReference>
<dbReference type="Proteomes" id="UP001556367">
    <property type="component" value="Unassembled WGS sequence"/>
</dbReference>
<dbReference type="CDD" id="cd21037">
    <property type="entry name" value="MLKL_NTD"/>
    <property type="match status" value="1"/>
</dbReference>
<proteinExistence type="predicted"/>
<evidence type="ECO:0000313" key="2">
    <source>
        <dbReference type="EMBL" id="KAL0959727.1"/>
    </source>
</evidence>
<evidence type="ECO:0000256" key="1">
    <source>
        <dbReference type="SAM" id="Coils"/>
    </source>
</evidence>
<dbReference type="InterPro" id="IPR059179">
    <property type="entry name" value="MLKL-like_MCAfunc"/>
</dbReference>
<keyword evidence="1" id="KW-0175">Coiled coil</keyword>
<evidence type="ECO:0008006" key="4">
    <source>
        <dbReference type="Google" id="ProtNLM"/>
    </source>
</evidence>
<gene>
    <name evidence="2" type="ORF">HGRIS_011419</name>
</gene>
<evidence type="ECO:0000313" key="3">
    <source>
        <dbReference type="Proteomes" id="UP001556367"/>
    </source>
</evidence>
<accession>A0ABR3JV88</accession>
<keyword evidence="3" id="KW-1185">Reference proteome</keyword>
<reference evidence="3" key="1">
    <citation type="submission" date="2024-06" db="EMBL/GenBank/DDBJ databases">
        <title>Multi-omics analyses provide insights into the biosynthesis of the anticancer antibiotic pleurotin in Hohenbuehelia grisea.</title>
        <authorList>
            <person name="Weaver J.A."/>
            <person name="Alberti F."/>
        </authorList>
    </citation>
    <scope>NUCLEOTIDE SEQUENCE [LARGE SCALE GENOMIC DNA]</scope>
    <source>
        <strain evidence="3">T-177</strain>
    </source>
</reference>
<comment type="caution">
    <text evidence="2">The sequence shown here is derived from an EMBL/GenBank/DDBJ whole genome shotgun (WGS) entry which is preliminary data.</text>
</comment>